<dbReference type="Pfam" id="PF02969">
    <property type="entry name" value="TAF"/>
    <property type="match status" value="1"/>
</dbReference>
<evidence type="ECO:0000313" key="7">
    <source>
        <dbReference type="EMBL" id="EKX47505.1"/>
    </source>
</evidence>
<dbReference type="STRING" id="905079.L1JHD2"/>
<evidence type="ECO:0000313" key="8">
    <source>
        <dbReference type="EnsemblProtists" id="EKX47505"/>
    </source>
</evidence>
<dbReference type="PANTHER" id="PTHR10221">
    <property type="entry name" value="TRANSCRIPTION INITIATION FACTOR TFIID SUBUNIT 6"/>
    <property type="match status" value="1"/>
</dbReference>
<dbReference type="InterPro" id="IPR011442">
    <property type="entry name" value="TAF6_C"/>
</dbReference>
<gene>
    <name evidence="7" type="ORF">GUITHDRAFT_157593</name>
</gene>
<dbReference type="GeneID" id="17304287"/>
<organism evidence="7">
    <name type="scientific">Guillardia theta (strain CCMP2712)</name>
    <name type="common">Cryptophyte</name>
    <dbReference type="NCBI Taxonomy" id="905079"/>
    <lineage>
        <taxon>Eukaryota</taxon>
        <taxon>Cryptophyceae</taxon>
        <taxon>Pyrenomonadales</taxon>
        <taxon>Geminigeraceae</taxon>
        <taxon>Guillardia</taxon>
    </lineage>
</organism>
<feature type="domain" description="TATA box binding protein associated factor (TAF) histone-like fold" evidence="6">
    <location>
        <begin position="2"/>
        <end position="66"/>
    </location>
</feature>
<dbReference type="GO" id="GO:0016251">
    <property type="term" value="F:RNA polymerase II general transcription initiation factor activity"/>
    <property type="evidence" value="ECO:0007669"/>
    <property type="project" value="InterPro"/>
</dbReference>
<dbReference type="Pfam" id="PF07571">
    <property type="entry name" value="TAF6_C"/>
    <property type="match status" value="1"/>
</dbReference>
<dbReference type="FunFam" id="1.25.40.770:FF:000001">
    <property type="entry name" value="Transcription initiation factor TFIID subunit 6"/>
    <property type="match status" value="1"/>
</dbReference>
<proteinExistence type="inferred from homology"/>
<evidence type="ECO:0000259" key="6">
    <source>
        <dbReference type="SMART" id="SM00803"/>
    </source>
</evidence>
<dbReference type="GO" id="GO:0051123">
    <property type="term" value="P:RNA polymerase II preinitiation complex assembly"/>
    <property type="evidence" value="ECO:0007669"/>
    <property type="project" value="TreeGrafter"/>
</dbReference>
<dbReference type="InterPro" id="IPR009072">
    <property type="entry name" value="Histone-fold"/>
</dbReference>
<evidence type="ECO:0000313" key="9">
    <source>
        <dbReference type="Proteomes" id="UP000011087"/>
    </source>
</evidence>
<comment type="similarity">
    <text evidence="2">Belongs to the TAF6 family.</text>
</comment>
<dbReference type="SMART" id="SM00803">
    <property type="entry name" value="TAF"/>
    <property type="match status" value="1"/>
</dbReference>
<dbReference type="Gene3D" id="1.25.40.770">
    <property type="entry name" value="TAF6, C-terminal HEAT repeat domain"/>
    <property type="match status" value="1"/>
</dbReference>
<dbReference type="GO" id="GO:0046695">
    <property type="term" value="C:SLIK (SAGA-like) complex"/>
    <property type="evidence" value="ECO:0007669"/>
    <property type="project" value="InterPro"/>
</dbReference>
<dbReference type="KEGG" id="gtt:GUITHDRAFT_157593"/>
<dbReference type="SUPFAM" id="SSF47113">
    <property type="entry name" value="Histone-fold"/>
    <property type="match status" value="1"/>
</dbReference>
<dbReference type="OrthoDB" id="361039at2759"/>
<name>L1JHD2_GUITC</name>
<evidence type="ECO:0000256" key="2">
    <source>
        <dbReference type="ARBA" id="ARBA00007688"/>
    </source>
</evidence>
<dbReference type="GO" id="GO:0003713">
    <property type="term" value="F:transcription coactivator activity"/>
    <property type="evidence" value="ECO:0007669"/>
    <property type="project" value="TreeGrafter"/>
</dbReference>
<dbReference type="Proteomes" id="UP000011087">
    <property type="component" value="Unassembled WGS sequence"/>
</dbReference>
<comment type="subcellular location">
    <subcellularLocation>
        <location evidence="1">Nucleus</location>
    </subcellularLocation>
</comment>
<reference evidence="7 9" key="1">
    <citation type="journal article" date="2012" name="Nature">
        <title>Algal genomes reveal evolutionary mosaicism and the fate of nucleomorphs.</title>
        <authorList>
            <consortium name="DOE Joint Genome Institute"/>
            <person name="Curtis B.A."/>
            <person name="Tanifuji G."/>
            <person name="Burki F."/>
            <person name="Gruber A."/>
            <person name="Irimia M."/>
            <person name="Maruyama S."/>
            <person name="Arias M.C."/>
            <person name="Ball S.G."/>
            <person name="Gile G.H."/>
            <person name="Hirakawa Y."/>
            <person name="Hopkins J.F."/>
            <person name="Kuo A."/>
            <person name="Rensing S.A."/>
            <person name="Schmutz J."/>
            <person name="Symeonidi A."/>
            <person name="Elias M."/>
            <person name="Eveleigh R.J."/>
            <person name="Herman E.K."/>
            <person name="Klute M.J."/>
            <person name="Nakayama T."/>
            <person name="Obornik M."/>
            <person name="Reyes-Prieto A."/>
            <person name="Armbrust E.V."/>
            <person name="Aves S.J."/>
            <person name="Beiko R.G."/>
            <person name="Coutinho P."/>
            <person name="Dacks J.B."/>
            <person name="Durnford D.G."/>
            <person name="Fast N.M."/>
            <person name="Green B.R."/>
            <person name="Grisdale C.J."/>
            <person name="Hempel F."/>
            <person name="Henrissat B."/>
            <person name="Hoppner M.P."/>
            <person name="Ishida K."/>
            <person name="Kim E."/>
            <person name="Koreny L."/>
            <person name="Kroth P.G."/>
            <person name="Liu Y."/>
            <person name="Malik S.B."/>
            <person name="Maier U.G."/>
            <person name="McRose D."/>
            <person name="Mock T."/>
            <person name="Neilson J.A."/>
            <person name="Onodera N.T."/>
            <person name="Poole A.M."/>
            <person name="Pritham E.J."/>
            <person name="Richards T.A."/>
            <person name="Rocap G."/>
            <person name="Roy S.W."/>
            <person name="Sarai C."/>
            <person name="Schaack S."/>
            <person name="Shirato S."/>
            <person name="Slamovits C.H."/>
            <person name="Spencer D.F."/>
            <person name="Suzuki S."/>
            <person name="Worden A.Z."/>
            <person name="Zauner S."/>
            <person name="Barry K."/>
            <person name="Bell C."/>
            <person name="Bharti A.K."/>
            <person name="Crow J.A."/>
            <person name="Grimwood J."/>
            <person name="Kramer R."/>
            <person name="Lindquist E."/>
            <person name="Lucas S."/>
            <person name="Salamov A."/>
            <person name="McFadden G.I."/>
            <person name="Lane C.E."/>
            <person name="Keeling P.J."/>
            <person name="Gray M.W."/>
            <person name="Grigoriev I.V."/>
            <person name="Archibald J.M."/>
        </authorList>
    </citation>
    <scope>NUCLEOTIDE SEQUENCE</scope>
    <source>
        <strain evidence="7 9">CCMP2712</strain>
    </source>
</reference>
<dbReference type="HOGENOM" id="CLU_021711_3_0_1"/>
<dbReference type="PANTHER" id="PTHR10221:SF9">
    <property type="entry name" value="TRANSCRIPTION INITIATION FACTOR TFIID SUBUNIT 6"/>
    <property type="match status" value="1"/>
</dbReference>
<reference evidence="8" key="3">
    <citation type="submission" date="2015-06" db="UniProtKB">
        <authorList>
            <consortium name="EnsemblProtists"/>
        </authorList>
    </citation>
    <scope>IDENTIFICATION</scope>
</reference>
<dbReference type="CDD" id="cd08050">
    <property type="entry name" value="TAF6C"/>
    <property type="match status" value="1"/>
</dbReference>
<dbReference type="InterPro" id="IPR016024">
    <property type="entry name" value="ARM-type_fold"/>
</dbReference>
<dbReference type="SUPFAM" id="SSF48371">
    <property type="entry name" value="ARM repeat"/>
    <property type="match status" value="1"/>
</dbReference>
<dbReference type="InterPro" id="IPR046344">
    <property type="entry name" value="TAF6_C_sf"/>
</dbReference>
<protein>
    <submittedName>
        <fullName evidence="7">Transcription initiation factor TFIID, subunit TAF6</fullName>
    </submittedName>
</protein>
<dbReference type="InterPro" id="IPR004823">
    <property type="entry name" value="TAF_TATA-bd_Histone-like_dom"/>
</dbReference>
<dbReference type="eggNOG" id="KOG2549">
    <property type="taxonomic scope" value="Eukaryota"/>
</dbReference>
<dbReference type="RefSeq" id="XP_005834485.1">
    <property type="nucleotide sequence ID" value="XM_005834428.1"/>
</dbReference>
<dbReference type="GO" id="GO:0005669">
    <property type="term" value="C:transcription factor TFIID complex"/>
    <property type="evidence" value="ECO:0007669"/>
    <property type="project" value="InterPro"/>
</dbReference>
<dbReference type="CDD" id="cd22931">
    <property type="entry name" value="HFD_TAF6"/>
    <property type="match status" value="1"/>
</dbReference>
<keyword evidence="3" id="KW-0805">Transcription regulation</keyword>
<reference evidence="9" key="2">
    <citation type="submission" date="2012-11" db="EMBL/GenBank/DDBJ databases">
        <authorList>
            <person name="Kuo A."/>
            <person name="Curtis B.A."/>
            <person name="Tanifuji G."/>
            <person name="Burki F."/>
            <person name="Gruber A."/>
            <person name="Irimia M."/>
            <person name="Maruyama S."/>
            <person name="Arias M.C."/>
            <person name="Ball S.G."/>
            <person name="Gile G.H."/>
            <person name="Hirakawa Y."/>
            <person name="Hopkins J.F."/>
            <person name="Rensing S.A."/>
            <person name="Schmutz J."/>
            <person name="Symeonidi A."/>
            <person name="Elias M."/>
            <person name="Eveleigh R.J."/>
            <person name="Herman E.K."/>
            <person name="Klute M.J."/>
            <person name="Nakayama T."/>
            <person name="Obornik M."/>
            <person name="Reyes-Prieto A."/>
            <person name="Armbrust E.V."/>
            <person name="Aves S.J."/>
            <person name="Beiko R.G."/>
            <person name="Coutinho P."/>
            <person name="Dacks J.B."/>
            <person name="Durnford D.G."/>
            <person name="Fast N.M."/>
            <person name="Green B.R."/>
            <person name="Grisdale C."/>
            <person name="Hempe F."/>
            <person name="Henrissat B."/>
            <person name="Hoppner M.P."/>
            <person name="Ishida K.-I."/>
            <person name="Kim E."/>
            <person name="Koreny L."/>
            <person name="Kroth P.G."/>
            <person name="Liu Y."/>
            <person name="Malik S.-B."/>
            <person name="Maier U.G."/>
            <person name="McRose D."/>
            <person name="Mock T."/>
            <person name="Neilson J.A."/>
            <person name="Onodera N.T."/>
            <person name="Poole A.M."/>
            <person name="Pritham E.J."/>
            <person name="Richards T.A."/>
            <person name="Rocap G."/>
            <person name="Roy S.W."/>
            <person name="Sarai C."/>
            <person name="Schaack S."/>
            <person name="Shirato S."/>
            <person name="Slamovits C.H."/>
            <person name="Spencer D.F."/>
            <person name="Suzuki S."/>
            <person name="Worden A.Z."/>
            <person name="Zauner S."/>
            <person name="Barry K."/>
            <person name="Bell C."/>
            <person name="Bharti A.K."/>
            <person name="Crow J.A."/>
            <person name="Grimwood J."/>
            <person name="Kramer R."/>
            <person name="Lindquist E."/>
            <person name="Lucas S."/>
            <person name="Salamov A."/>
            <person name="McFadden G.I."/>
            <person name="Lane C.E."/>
            <person name="Keeling P.J."/>
            <person name="Gray M.W."/>
            <person name="Grigoriev I.V."/>
            <person name="Archibald J.M."/>
        </authorList>
    </citation>
    <scope>NUCLEOTIDE SEQUENCE</scope>
    <source>
        <strain evidence="9">CCMP2712</strain>
    </source>
</reference>
<keyword evidence="5" id="KW-0539">Nucleus</keyword>
<dbReference type="Gene3D" id="1.10.20.10">
    <property type="entry name" value="Histone, subunit A"/>
    <property type="match status" value="1"/>
</dbReference>
<evidence type="ECO:0000256" key="5">
    <source>
        <dbReference type="ARBA" id="ARBA00023242"/>
    </source>
</evidence>
<dbReference type="GO" id="GO:0003743">
    <property type="term" value="F:translation initiation factor activity"/>
    <property type="evidence" value="ECO:0007669"/>
    <property type="project" value="UniProtKB-KW"/>
</dbReference>
<dbReference type="EnsemblProtists" id="EKX47505">
    <property type="protein sequence ID" value="EKX47505"/>
    <property type="gene ID" value="GUITHDRAFT_157593"/>
</dbReference>
<accession>L1JHD2</accession>
<keyword evidence="9" id="KW-1185">Reference proteome</keyword>
<dbReference type="GO" id="GO:0000124">
    <property type="term" value="C:SAGA complex"/>
    <property type="evidence" value="ECO:0007669"/>
    <property type="project" value="InterPro"/>
</dbReference>
<dbReference type="OMA" id="YFVQFIA"/>
<dbReference type="AlphaFoldDB" id="L1JHD2"/>
<keyword evidence="7" id="KW-0648">Protein biosynthesis</keyword>
<dbReference type="InterPro" id="IPR037796">
    <property type="entry name" value="TAF6"/>
</dbReference>
<evidence type="ECO:0000256" key="4">
    <source>
        <dbReference type="ARBA" id="ARBA00023163"/>
    </source>
</evidence>
<keyword evidence="7" id="KW-0396">Initiation factor</keyword>
<dbReference type="PaxDb" id="55529-EKX47505"/>
<keyword evidence="4" id="KW-0804">Transcription</keyword>
<evidence type="ECO:0000256" key="1">
    <source>
        <dbReference type="ARBA" id="ARBA00004123"/>
    </source>
</evidence>
<sequence>MSIIREDLVQEAAAAAGVKNVGEKVAASLAADAEYRLREIIQDALNFKRHSRRRKLTPADINNALRVRNVEPLYGFTFPEPIVYTTKQGEGGGSQIIIEEKELEFDELLSAPLPKAPVEVTLRAHWLAIDGVQPLIPENPIPENLDVAAAGKKRKVKDSETSEKDPMVQDVLSQELQLYYENVTSAVIQGSPHILSAALSSLRKDPGLQALLPYFAQFITDEVKRSLKDLPILNALLSMTLAILSNAQLHVEPRLHELMPAVMTCMVGKQLCKSSLDPHWNLRDRAAKLLNFIVDRYAAPYSTLQQRITNTLLHAFLEPTKPLTTHYGAIAGLAALGPQTMNQLIVPNAPAYASLLQKYTFDNHIKRFEAIRVRGALLDAVGKSFTHTRV</sequence>
<evidence type="ECO:0000256" key="3">
    <source>
        <dbReference type="ARBA" id="ARBA00023015"/>
    </source>
</evidence>
<dbReference type="GO" id="GO:0046982">
    <property type="term" value="F:protein heterodimerization activity"/>
    <property type="evidence" value="ECO:0007669"/>
    <property type="project" value="InterPro"/>
</dbReference>
<dbReference type="EMBL" id="JH992989">
    <property type="protein sequence ID" value="EKX47505.1"/>
    <property type="molecule type" value="Genomic_DNA"/>
</dbReference>